<evidence type="ECO:0000313" key="11">
    <source>
        <dbReference type="EMBL" id="PIV12727.1"/>
    </source>
</evidence>
<keyword evidence="4" id="KW-0479">Metal-binding</keyword>
<evidence type="ECO:0000256" key="3">
    <source>
        <dbReference type="ARBA" id="ARBA00022553"/>
    </source>
</evidence>
<sequence>MRVNPNIFRAYDIRGIYPEELNAKTAYLIGRALVKFLNKPKADIVVGRDNRLSSPTLFKNLVQGIIDEGADVIDIGLSTSPMLYWAVADYKFDGGVEITSSHNPPQWNGFKLVKEKAVFISEKTGLKKIKKIVQEMSGAEEKKNKAPKGKIQKKKVLNNYLKFILKDFKKEKISDLKIVIDTGNAVPGILIPEISQKVPFKIYHLFSKLDSNFPNRSLYPLEKGSLKALQKEVKLRKVDLGVAFDGDGDRIIFVDEKSRIIASDLILALMAKIILEKNPGQKILYTICSSNIIKEVIKEKGGLPIINRVGHAFIKERMKKEGIFFAGEFSGHYYSKTHYFNEAPFFVLFKVLEEISKTKKTLSQVLKPYQKYFHSGEIIFKVVSPKKILKKIEKKYKKGKISHLDGLRVDFKDWWFNIRPSQTEPILKLVVEGKTKKIMEEKIKELSSLVT</sequence>
<comment type="cofactor">
    <cofactor evidence="1">
        <name>Mg(2+)</name>
        <dbReference type="ChEBI" id="CHEBI:18420"/>
    </cofactor>
</comment>
<organism evidence="11 12">
    <name type="scientific">Candidatus Nealsonbacteria bacterium CG03_land_8_20_14_0_80_36_12</name>
    <dbReference type="NCBI Taxonomy" id="1974701"/>
    <lineage>
        <taxon>Bacteria</taxon>
        <taxon>Candidatus Nealsoniibacteriota</taxon>
    </lineage>
</organism>
<dbReference type="InterPro" id="IPR016055">
    <property type="entry name" value="A-D-PHexomutase_a/b/a-I/II/III"/>
</dbReference>
<dbReference type="AlphaFoldDB" id="A0A2M7BYJ1"/>
<dbReference type="Pfam" id="PF00408">
    <property type="entry name" value="PGM_PMM_IV"/>
    <property type="match status" value="1"/>
</dbReference>
<dbReference type="Pfam" id="PF02879">
    <property type="entry name" value="PGM_PMM_II"/>
    <property type="match status" value="1"/>
</dbReference>
<dbReference type="InterPro" id="IPR005841">
    <property type="entry name" value="Alpha-D-phosphohexomutase_SF"/>
</dbReference>
<dbReference type="GO" id="GO:0005975">
    <property type="term" value="P:carbohydrate metabolic process"/>
    <property type="evidence" value="ECO:0007669"/>
    <property type="project" value="InterPro"/>
</dbReference>
<keyword evidence="6" id="KW-0413">Isomerase</keyword>
<keyword evidence="5" id="KW-0460">Magnesium</keyword>
<comment type="similarity">
    <text evidence="2">Belongs to the phosphohexose mutase family.</text>
</comment>
<evidence type="ECO:0000259" key="7">
    <source>
        <dbReference type="Pfam" id="PF00408"/>
    </source>
</evidence>
<gene>
    <name evidence="11" type="primary">manB</name>
    <name evidence="11" type="ORF">COS47_01005</name>
</gene>
<feature type="domain" description="Alpha-D-phosphohexomutase alpha/beta/alpha" evidence="9">
    <location>
        <begin position="159"/>
        <end position="257"/>
    </location>
</feature>
<dbReference type="EMBL" id="PEUV01000020">
    <property type="protein sequence ID" value="PIV12727.1"/>
    <property type="molecule type" value="Genomic_DNA"/>
</dbReference>
<dbReference type="CDD" id="cd03089">
    <property type="entry name" value="PMM_PGM"/>
    <property type="match status" value="1"/>
</dbReference>
<evidence type="ECO:0000259" key="9">
    <source>
        <dbReference type="Pfam" id="PF02879"/>
    </source>
</evidence>
<comment type="caution">
    <text evidence="11">The sequence shown here is derived from an EMBL/GenBank/DDBJ whole genome shotgun (WGS) entry which is preliminary data.</text>
</comment>
<keyword evidence="3" id="KW-0597">Phosphoprotein</keyword>
<protein>
    <submittedName>
        <fullName evidence="11">Phosphomannomutase/phosphoglucomutase</fullName>
    </submittedName>
</protein>
<evidence type="ECO:0000313" key="12">
    <source>
        <dbReference type="Proteomes" id="UP000230324"/>
    </source>
</evidence>
<dbReference type="Pfam" id="PF02878">
    <property type="entry name" value="PGM_PMM_I"/>
    <property type="match status" value="1"/>
</dbReference>
<dbReference type="InterPro" id="IPR005845">
    <property type="entry name" value="A-D-PHexomutase_a/b/a-II"/>
</dbReference>
<dbReference type="GO" id="GO:0046872">
    <property type="term" value="F:metal ion binding"/>
    <property type="evidence" value="ECO:0007669"/>
    <property type="project" value="UniProtKB-KW"/>
</dbReference>
<evidence type="ECO:0000259" key="10">
    <source>
        <dbReference type="Pfam" id="PF02880"/>
    </source>
</evidence>
<dbReference type="InterPro" id="IPR005844">
    <property type="entry name" value="A-D-PHexomutase_a/b/a-I"/>
</dbReference>
<evidence type="ECO:0000256" key="4">
    <source>
        <dbReference type="ARBA" id="ARBA00022723"/>
    </source>
</evidence>
<dbReference type="Gene3D" id="3.40.120.10">
    <property type="entry name" value="Alpha-D-Glucose-1,6-Bisphosphate, subunit A, domain 3"/>
    <property type="match status" value="3"/>
</dbReference>
<evidence type="ECO:0000259" key="8">
    <source>
        <dbReference type="Pfam" id="PF02878"/>
    </source>
</evidence>
<dbReference type="GO" id="GO:0016868">
    <property type="term" value="F:intramolecular phosphotransferase activity"/>
    <property type="evidence" value="ECO:0007669"/>
    <property type="project" value="InterPro"/>
</dbReference>
<dbReference type="SUPFAM" id="SSF53738">
    <property type="entry name" value="Phosphoglucomutase, first 3 domains"/>
    <property type="match status" value="3"/>
</dbReference>
<dbReference type="Proteomes" id="UP000230324">
    <property type="component" value="Unassembled WGS sequence"/>
</dbReference>
<dbReference type="PRINTS" id="PR00509">
    <property type="entry name" value="PGMPMM"/>
</dbReference>
<accession>A0A2M7BYJ1</accession>
<dbReference type="InterPro" id="IPR036900">
    <property type="entry name" value="A-D-PHexomutase_C_sf"/>
</dbReference>
<dbReference type="SUPFAM" id="SSF55957">
    <property type="entry name" value="Phosphoglucomutase, C-terminal domain"/>
    <property type="match status" value="1"/>
</dbReference>
<reference evidence="12" key="1">
    <citation type="submission" date="2017-09" db="EMBL/GenBank/DDBJ databases">
        <title>Depth-based differentiation of microbial function through sediment-hosted aquifers and enrichment of novel symbionts in the deep terrestrial subsurface.</title>
        <authorList>
            <person name="Probst A.J."/>
            <person name="Ladd B."/>
            <person name="Jarett J.K."/>
            <person name="Geller-Mcgrath D.E."/>
            <person name="Sieber C.M.K."/>
            <person name="Emerson J.B."/>
            <person name="Anantharaman K."/>
            <person name="Thomas B.C."/>
            <person name="Malmstrom R."/>
            <person name="Stieglmeier M."/>
            <person name="Klingl A."/>
            <person name="Woyke T."/>
            <person name="Ryan C.M."/>
            <person name="Banfield J.F."/>
        </authorList>
    </citation>
    <scope>NUCLEOTIDE SEQUENCE [LARGE SCALE GENOMIC DNA]</scope>
</reference>
<feature type="domain" description="Alpha-D-phosphohexomutase C-terminal" evidence="7">
    <location>
        <begin position="380"/>
        <end position="441"/>
    </location>
</feature>
<dbReference type="InterPro" id="IPR005843">
    <property type="entry name" value="A-D-PHexomutase_C"/>
</dbReference>
<feature type="domain" description="Alpha-D-phosphohexomutase alpha/beta/alpha" evidence="8">
    <location>
        <begin position="6"/>
        <end position="135"/>
    </location>
</feature>
<evidence type="ECO:0000256" key="5">
    <source>
        <dbReference type="ARBA" id="ARBA00022842"/>
    </source>
</evidence>
<evidence type="ECO:0000256" key="2">
    <source>
        <dbReference type="ARBA" id="ARBA00010231"/>
    </source>
</evidence>
<name>A0A2M7BYJ1_9BACT</name>
<evidence type="ECO:0000256" key="6">
    <source>
        <dbReference type="ARBA" id="ARBA00023235"/>
    </source>
</evidence>
<proteinExistence type="inferred from homology"/>
<feature type="domain" description="Alpha-D-phosphohexomutase alpha/beta/alpha" evidence="10">
    <location>
        <begin position="263"/>
        <end position="372"/>
    </location>
</feature>
<evidence type="ECO:0000256" key="1">
    <source>
        <dbReference type="ARBA" id="ARBA00001946"/>
    </source>
</evidence>
<dbReference type="PANTHER" id="PTHR43771">
    <property type="entry name" value="PHOSPHOMANNOMUTASE"/>
    <property type="match status" value="1"/>
</dbReference>
<dbReference type="Pfam" id="PF02880">
    <property type="entry name" value="PGM_PMM_III"/>
    <property type="match status" value="1"/>
</dbReference>
<dbReference type="InterPro" id="IPR005846">
    <property type="entry name" value="A-D-PHexomutase_a/b/a-III"/>
</dbReference>
<dbReference type="PANTHER" id="PTHR43771:SF1">
    <property type="entry name" value="PHOSPHOMANNOMUTASE"/>
    <property type="match status" value="1"/>
</dbReference>
<dbReference type="Gene3D" id="3.30.310.50">
    <property type="entry name" value="Alpha-D-phosphohexomutase, C-terminal domain"/>
    <property type="match status" value="1"/>
</dbReference>